<comment type="subcellular location">
    <subcellularLocation>
        <location evidence="1">Cytoplasm</location>
    </subcellularLocation>
</comment>
<dbReference type="EMBL" id="JANHAX010000009">
    <property type="protein sequence ID" value="MDQ2092402.1"/>
    <property type="molecule type" value="Genomic_DNA"/>
</dbReference>
<dbReference type="Gene3D" id="1.10.10.370">
    <property type="entry name" value="DsrC-like protein, C-terminal domain"/>
    <property type="match status" value="1"/>
</dbReference>
<reference evidence="4" key="1">
    <citation type="submission" date="2022-07" db="EMBL/GenBank/DDBJ databases">
        <authorList>
            <person name="Otstavnykh N."/>
            <person name="Isaeva M."/>
            <person name="Bystritskaya E."/>
        </authorList>
    </citation>
    <scope>NUCLEOTIDE SEQUENCE</scope>
    <source>
        <strain evidence="4">KCTC 52189</strain>
    </source>
</reference>
<proteinExistence type="inferred from homology"/>
<dbReference type="InterPro" id="IPR025526">
    <property type="entry name" value="DsrC-like_dom_sf"/>
</dbReference>
<dbReference type="PANTHER" id="PTHR37010">
    <property type="entry name" value="SULFURTRANSFERASE TUSE"/>
    <property type="match status" value="1"/>
</dbReference>
<comment type="similarity">
    <text evidence="2">Belongs to the DsrC/TusE family.</text>
</comment>
<dbReference type="InterPro" id="IPR042072">
    <property type="entry name" value="DsrC-like_C"/>
</dbReference>
<keyword evidence="5" id="KW-1185">Reference proteome</keyword>
<dbReference type="Pfam" id="PF04358">
    <property type="entry name" value="DsrC"/>
    <property type="match status" value="1"/>
</dbReference>
<dbReference type="SUPFAM" id="SSF69721">
    <property type="entry name" value="DsrC, the gamma subunit of dissimilatory sulfite reductase"/>
    <property type="match status" value="1"/>
</dbReference>
<dbReference type="InterPro" id="IPR043163">
    <property type="entry name" value="DsrC-like_N"/>
</dbReference>
<dbReference type="Proteomes" id="UP001226762">
    <property type="component" value="Unassembled WGS sequence"/>
</dbReference>
<dbReference type="GO" id="GO:0097163">
    <property type="term" value="F:sulfur carrier activity"/>
    <property type="evidence" value="ECO:0007669"/>
    <property type="project" value="TreeGrafter"/>
</dbReference>
<dbReference type="AlphaFoldDB" id="A0AAE3WIF6"/>
<dbReference type="PIRSF" id="PIRSF006223">
    <property type="entry name" value="DsrC_TusE"/>
    <property type="match status" value="1"/>
</dbReference>
<comment type="caution">
    <text evidence="4">The sequence shown here is derived from an EMBL/GenBank/DDBJ whole genome shotgun (WGS) entry which is preliminary data.</text>
</comment>
<evidence type="ECO:0000256" key="2">
    <source>
        <dbReference type="ARBA" id="ARBA00005718"/>
    </source>
</evidence>
<dbReference type="Gene3D" id="3.30.1420.10">
    <property type="match status" value="1"/>
</dbReference>
<evidence type="ECO:0000256" key="1">
    <source>
        <dbReference type="ARBA" id="ARBA00004496"/>
    </source>
</evidence>
<dbReference type="NCBIfam" id="TIGR03342">
    <property type="entry name" value="dsrC_tusE_dsvC"/>
    <property type="match status" value="1"/>
</dbReference>
<protein>
    <submittedName>
        <fullName evidence="4">TusE/DsrC/DsvC family sulfur relay protein</fullName>
    </submittedName>
</protein>
<dbReference type="GO" id="GO:0005737">
    <property type="term" value="C:cytoplasm"/>
    <property type="evidence" value="ECO:0007669"/>
    <property type="project" value="UniProtKB-SubCell"/>
</dbReference>
<dbReference type="GO" id="GO:0002143">
    <property type="term" value="P:tRNA wobble position uridine thiolation"/>
    <property type="evidence" value="ECO:0007669"/>
    <property type="project" value="TreeGrafter"/>
</dbReference>
<organism evidence="4 5">
    <name type="scientific">Marimonas arenosa</name>
    <dbReference type="NCBI Taxonomy" id="1795305"/>
    <lineage>
        <taxon>Bacteria</taxon>
        <taxon>Pseudomonadati</taxon>
        <taxon>Pseudomonadota</taxon>
        <taxon>Alphaproteobacteria</taxon>
        <taxon>Rhodobacterales</taxon>
        <taxon>Paracoccaceae</taxon>
        <taxon>Marimonas</taxon>
    </lineage>
</organism>
<evidence type="ECO:0000256" key="3">
    <source>
        <dbReference type="ARBA" id="ARBA00022490"/>
    </source>
</evidence>
<evidence type="ECO:0000313" key="4">
    <source>
        <dbReference type="EMBL" id="MDQ2092402.1"/>
    </source>
</evidence>
<reference evidence="4" key="2">
    <citation type="submission" date="2023-02" db="EMBL/GenBank/DDBJ databases">
        <title>'Rhodoalgimonas zhirmunskyi' gen. nov., isolated from a red alga.</title>
        <authorList>
            <person name="Nedashkovskaya O.I."/>
            <person name="Otstavnykh N.Y."/>
            <person name="Bystritskaya E.P."/>
            <person name="Balabanova L.A."/>
            <person name="Isaeva M.P."/>
        </authorList>
    </citation>
    <scope>NUCLEOTIDE SEQUENCE</scope>
    <source>
        <strain evidence="4">KCTC 52189</strain>
    </source>
</reference>
<dbReference type="PANTHER" id="PTHR37010:SF1">
    <property type="entry name" value="SULFURTRANSFERASE TUSE"/>
    <property type="match status" value="1"/>
</dbReference>
<gene>
    <name evidence="4" type="ORF">NO357_21055</name>
</gene>
<accession>A0AAE3WIF6</accession>
<dbReference type="RefSeq" id="WP_306737707.1">
    <property type="nucleotide sequence ID" value="NZ_JANHAX010000009.1"/>
</dbReference>
<sequence>MAFEFNGKSIETNPQGYLVNQEDWSEDLARAMAEAENIGELTDRHWDVINYLRDEYFNNRENQPNTRSIIKAMSEEWGEKIKQGDLYALFPLDPSKQGGRIAGLPESRRKGGY</sequence>
<name>A0AAE3WIF6_9RHOB</name>
<evidence type="ECO:0000313" key="5">
    <source>
        <dbReference type="Proteomes" id="UP001226762"/>
    </source>
</evidence>
<dbReference type="InterPro" id="IPR007453">
    <property type="entry name" value="DsrC/TusE"/>
</dbReference>
<keyword evidence="3" id="KW-0963">Cytoplasm</keyword>